<protein>
    <submittedName>
        <fullName evidence="2">Uncharacterized protein</fullName>
    </submittedName>
</protein>
<dbReference type="AlphaFoldDB" id="A0A8X6M962"/>
<dbReference type="EMBL" id="BMAV01024458">
    <property type="protein sequence ID" value="GFS33269.1"/>
    <property type="molecule type" value="Genomic_DNA"/>
</dbReference>
<accession>A0A8X6M962</accession>
<evidence type="ECO:0000313" key="3">
    <source>
        <dbReference type="Proteomes" id="UP000886998"/>
    </source>
</evidence>
<reference evidence="2" key="1">
    <citation type="submission" date="2020-08" db="EMBL/GenBank/DDBJ databases">
        <title>Multicomponent nature underlies the extraordinary mechanical properties of spider dragline silk.</title>
        <authorList>
            <person name="Kono N."/>
            <person name="Nakamura H."/>
            <person name="Mori M."/>
            <person name="Yoshida Y."/>
            <person name="Ohtoshi R."/>
            <person name="Malay A.D."/>
            <person name="Moran D.A.P."/>
            <person name="Tomita M."/>
            <person name="Numata K."/>
            <person name="Arakawa K."/>
        </authorList>
    </citation>
    <scope>NUCLEOTIDE SEQUENCE</scope>
</reference>
<sequence>MSHAHPRPRPGSLSVQVKAPKGELKFWERNIDEQKGGKTILFYLYRSPEIGGSDGGLKDVSVAGSPSNFSPDVRGPDEGPPKDVFVCGSRPTFPDVRGQVEDIILGNRERQNQPLDHLTQPETGATLIYATSAINSQRTLRQDFTPFSVSRKGICACLNVPRTSDPVRSLSVQVKAPKGESQSVGKRNI</sequence>
<feature type="region of interest" description="Disordered" evidence="1">
    <location>
        <begin position="54"/>
        <end position="79"/>
    </location>
</feature>
<keyword evidence="3" id="KW-1185">Reference proteome</keyword>
<gene>
    <name evidence="2" type="ORF">TNIN_390831</name>
</gene>
<evidence type="ECO:0000313" key="2">
    <source>
        <dbReference type="EMBL" id="GFS33269.1"/>
    </source>
</evidence>
<name>A0A8X6M962_9ARAC</name>
<comment type="caution">
    <text evidence="2">The sequence shown here is derived from an EMBL/GenBank/DDBJ whole genome shotgun (WGS) entry which is preliminary data.</text>
</comment>
<evidence type="ECO:0000256" key="1">
    <source>
        <dbReference type="SAM" id="MobiDB-lite"/>
    </source>
</evidence>
<dbReference type="Proteomes" id="UP000886998">
    <property type="component" value="Unassembled WGS sequence"/>
</dbReference>
<proteinExistence type="predicted"/>
<organism evidence="2 3">
    <name type="scientific">Trichonephila inaurata madagascariensis</name>
    <dbReference type="NCBI Taxonomy" id="2747483"/>
    <lineage>
        <taxon>Eukaryota</taxon>
        <taxon>Metazoa</taxon>
        <taxon>Ecdysozoa</taxon>
        <taxon>Arthropoda</taxon>
        <taxon>Chelicerata</taxon>
        <taxon>Arachnida</taxon>
        <taxon>Araneae</taxon>
        <taxon>Araneomorphae</taxon>
        <taxon>Entelegynae</taxon>
        <taxon>Araneoidea</taxon>
        <taxon>Nephilidae</taxon>
        <taxon>Trichonephila</taxon>
        <taxon>Trichonephila inaurata</taxon>
    </lineage>
</organism>